<reference evidence="2 3" key="1">
    <citation type="submission" date="2015-11" db="EMBL/GenBank/DDBJ databases">
        <title>Genomic analysis of 38 Legionella species identifies large and diverse effector repertoires.</title>
        <authorList>
            <person name="Burstein D."/>
            <person name="Amaro F."/>
            <person name="Zusman T."/>
            <person name="Lifshitz Z."/>
            <person name="Cohen O."/>
            <person name="Gilbert J.A."/>
            <person name="Pupko T."/>
            <person name="Shuman H.A."/>
            <person name="Segal G."/>
        </authorList>
    </citation>
    <scope>NUCLEOTIDE SEQUENCE [LARGE SCALE GENOMIC DNA]</scope>
    <source>
        <strain evidence="2 3">WIGA</strain>
    </source>
</reference>
<dbReference type="EMBL" id="LNXU01000049">
    <property type="protein sequence ID" value="KTC69123.1"/>
    <property type="molecule type" value="Genomic_DNA"/>
</dbReference>
<dbReference type="PATRIC" id="fig|447.4.peg.3487"/>
<organism evidence="2 3">
    <name type="scientific">Legionella bozemanae</name>
    <name type="common">Fluoribacter bozemanae</name>
    <dbReference type="NCBI Taxonomy" id="447"/>
    <lineage>
        <taxon>Bacteria</taxon>
        <taxon>Pseudomonadati</taxon>
        <taxon>Pseudomonadota</taxon>
        <taxon>Gammaproteobacteria</taxon>
        <taxon>Legionellales</taxon>
        <taxon>Legionellaceae</taxon>
        <taxon>Legionella</taxon>
    </lineage>
</organism>
<evidence type="ECO:0000313" key="3">
    <source>
        <dbReference type="Proteomes" id="UP000054695"/>
    </source>
</evidence>
<dbReference type="Proteomes" id="UP000054695">
    <property type="component" value="Unassembled WGS sequence"/>
</dbReference>
<evidence type="ECO:0000256" key="1">
    <source>
        <dbReference type="SAM" id="SignalP"/>
    </source>
</evidence>
<evidence type="ECO:0008006" key="4">
    <source>
        <dbReference type="Google" id="ProtNLM"/>
    </source>
</evidence>
<accession>A0A0W0RDJ8</accession>
<comment type="caution">
    <text evidence="2">The sequence shown here is derived from an EMBL/GenBank/DDBJ whole genome shotgun (WGS) entry which is preliminary data.</text>
</comment>
<sequence>MKIVAFFCFSLLSFYVAAAESTLPVGCQAVAIQGESVTLKAKKSSLIFIHNLASTDVWITHPVTNPSASAGWTTRIQGGNWSALALHKGPFVLNCIESKPGHEQQAPCEGLIAVCKWKGVKIPAQGKGSTFWAAEDMSLSALTAAVGARGFVIPVPKNQ</sequence>
<evidence type="ECO:0000313" key="2">
    <source>
        <dbReference type="EMBL" id="KTC69123.1"/>
    </source>
</evidence>
<proteinExistence type="predicted"/>
<dbReference type="RefSeq" id="WP_058460807.1">
    <property type="nucleotide sequence ID" value="NZ_CAAAIY010000014.1"/>
</dbReference>
<feature type="chain" id="PRO_5006910795" description="Enhanced entry protein EnhB" evidence="1">
    <location>
        <begin position="19"/>
        <end position="159"/>
    </location>
</feature>
<dbReference type="OrthoDB" id="5645169at2"/>
<feature type="signal peptide" evidence="1">
    <location>
        <begin position="1"/>
        <end position="18"/>
    </location>
</feature>
<keyword evidence="1" id="KW-0732">Signal</keyword>
<protein>
    <recommendedName>
        <fullName evidence="4">Enhanced entry protein EnhB</fullName>
    </recommendedName>
</protein>
<keyword evidence="3" id="KW-1185">Reference proteome</keyword>
<name>A0A0W0RDJ8_LEGBO</name>
<gene>
    <name evidence="2" type="ORF">Lboz_3265</name>
</gene>
<dbReference type="AlphaFoldDB" id="A0A0W0RDJ8"/>
<dbReference type="STRING" id="447.Lboz_3265"/>